<evidence type="ECO:0000259" key="5">
    <source>
        <dbReference type="Pfam" id="PF10342"/>
    </source>
</evidence>
<keyword evidence="7" id="KW-1185">Reference proteome</keyword>
<feature type="compositionally biased region" description="Polar residues" evidence="2">
    <location>
        <begin position="144"/>
        <end position="161"/>
    </location>
</feature>
<gene>
    <name evidence="6" type="ORF">THASP1DRAFT_31445</name>
</gene>
<dbReference type="GO" id="GO:0005576">
    <property type="term" value="C:extracellular region"/>
    <property type="evidence" value="ECO:0007669"/>
    <property type="project" value="TreeGrafter"/>
</dbReference>
<reference evidence="7" key="1">
    <citation type="journal article" date="2018" name="Nat. Microbiol.">
        <title>Leveraging single-cell genomics to expand the fungal tree of life.</title>
        <authorList>
            <person name="Ahrendt S.R."/>
            <person name="Quandt C.A."/>
            <person name="Ciobanu D."/>
            <person name="Clum A."/>
            <person name="Salamov A."/>
            <person name="Andreopoulos B."/>
            <person name="Cheng J.F."/>
            <person name="Woyke T."/>
            <person name="Pelin A."/>
            <person name="Henrissat B."/>
            <person name="Reynolds N.K."/>
            <person name="Benny G.L."/>
            <person name="Smith M.E."/>
            <person name="James T.Y."/>
            <person name="Grigoriev I.V."/>
        </authorList>
    </citation>
    <scope>NUCLEOTIDE SEQUENCE [LARGE SCALE GENOMIC DNA]</scope>
    <source>
        <strain evidence="7">RSA 1356</strain>
    </source>
</reference>
<keyword evidence="3" id="KW-0472">Membrane</keyword>
<feature type="transmembrane region" description="Helical" evidence="3">
    <location>
        <begin position="190"/>
        <end position="213"/>
    </location>
</feature>
<evidence type="ECO:0000256" key="2">
    <source>
        <dbReference type="SAM" id="MobiDB-lite"/>
    </source>
</evidence>
<evidence type="ECO:0000256" key="4">
    <source>
        <dbReference type="SAM" id="SignalP"/>
    </source>
</evidence>
<dbReference type="EMBL" id="KZ992826">
    <property type="protein sequence ID" value="RKP06740.1"/>
    <property type="molecule type" value="Genomic_DNA"/>
</dbReference>
<dbReference type="Pfam" id="PF10342">
    <property type="entry name" value="Kre9_KNH"/>
    <property type="match status" value="1"/>
</dbReference>
<evidence type="ECO:0000313" key="7">
    <source>
        <dbReference type="Proteomes" id="UP000271241"/>
    </source>
</evidence>
<dbReference type="PANTHER" id="PTHR28154:SF1">
    <property type="entry name" value="CELL WALL SYNTHESIS PROTEIN KNH1-RELATED"/>
    <property type="match status" value="1"/>
</dbReference>
<dbReference type="PANTHER" id="PTHR28154">
    <property type="entry name" value="CELL WALL SYNTHESIS PROTEIN KNH1-RELATED"/>
    <property type="match status" value="1"/>
</dbReference>
<accession>A0A4P9XN54</accession>
<feature type="signal peptide" evidence="4">
    <location>
        <begin position="1"/>
        <end position="22"/>
    </location>
</feature>
<dbReference type="InterPro" id="IPR045328">
    <property type="entry name" value="Kre9/Knh1"/>
</dbReference>
<dbReference type="GO" id="GO:0006078">
    <property type="term" value="P:(1-&gt;6)-beta-D-glucan biosynthetic process"/>
    <property type="evidence" value="ECO:0007669"/>
    <property type="project" value="InterPro"/>
</dbReference>
<dbReference type="GO" id="GO:0042546">
    <property type="term" value="P:cell wall biogenesis"/>
    <property type="evidence" value="ECO:0007669"/>
    <property type="project" value="InterPro"/>
</dbReference>
<sequence>MQPLVVLALALCALPGIALVQADLYPTLPNDDTVWEAGVKQTVVWKDDGKAPLLQDIMPFKLELQTGTDMQQSTLAVFATDVSPNRTTFDVVIPKDIGPSGKVYFFRFTIPGGDIKWTTRFTLAGTETSLNKSSLSPSKSSVSTGPATSVSSSNTGANTATLPADSAGKSRATNGGTGRYASTVFYNMGVLPLLEVLAGLLLIVYPGLLLFALD</sequence>
<dbReference type="InterPro" id="IPR018466">
    <property type="entry name" value="Kre9/Knh1-like_N"/>
</dbReference>
<feature type="chain" id="PRO_5020421387" description="Yeast cell wall synthesis Kre9/Knh1-like N-terminal domain-containing protein" evidence="4">
    <location>
        <begin position="23"/>
        <end position="214"/>
    </location>
</feature>
<feature type="region of interest" description="Disordered" evidence="2">
    <location>
        <begin position="130"/>
        <end position="173"/>
    </location>
</feature>
<dbReference type="GO" id="GO:0031505">
    <property type="term" value="P:fungal-type cell wall organization"/>
    <property type="evidence" value="ECO:0007669"/>
    <property type="project" value="TreeGrafter"/>
</dbReference>
<proteinExistence type="predicted"/>
<keyword evidence="3" id="KW-0812">Transmembrane</keyword>
<evidence type="ECO:0000256" key="1">
    <source>
        <dbReference type="ARBA" id="ARBA00022729"/>
    </source>
</evidence>
<protein>
    <recommendedName>
        <fullName evidence="5">Yeast cell wall synthesis Kre9/Knh1-like N-terminal domain-containing protein</fullName>
    </recommendedName>
</protein>
<keyword evidence="1 4" id="KW-0732">Signal</keyword>
<feature type="domain" description="Yeast cell wall synthesis Kre9/Knh1-like N-terminal" evidence="5">
    <location>
        <begin position="29"/>
        <end position="123"/>
    </location>
</feature>
<dbReference type="Proteomes" id="UP000271241">
    <property type="component" value="Unassembled WGS sequence"/>
</dbReference>
<name>A0A4P9XN54_9FUNG</name>
<dbReference type="OrthoDB" id="2432613at2759"/>
<feature type="compositionally biased region" description="Low complexity" evidence="2">
    <location>
        <begin position="130"/>
        <end position="143"/>
    </location>
</feature>
<evidence type="ECO:0000256" key="3">
    <source>
        <dbReference type="SAM" id="Phobius"/>
    </source>
</evidence>
<keyword evidence="3" id="KW-1133">Transmembrane helix</keyword>
<dbReference type="AlphaFoldDB" id="A0A4P9XN54"/>
<organism evidence="6 7">
    <name type="scientific">Thamnocephalis sphaerospora</name>
    <dbReference type="NCBI Taxonomy" id="78915"/>
    <lineage>
        <taxon>Eukaryota</taxon>
        <taxon>Fungi</taxon>
        <taxon>Fungi incertae sedis</taxon>
        <taxon>Zoopagomycota</taxon>
        <taxon>Zoopagomycotina</taxon>
        <taxon>Zoopagomycetes</taxon>
        <taxon>Zoopagales</taxon>
        <taxon>Sigmoideomycetaceae</taxon>
        <taxon>Thamnocephalis</taxon>
    </lineage>
</organism>
<evidence type="ECO:0000313" key="6">
    <source>
        <dbReference type="EMBL" id="RKP06740.1"/>
    </source>
</evidence>